<dbReference type="SMART" id="SM00563">
    <property type="entry name" value="PlsC"/>
    <property type="match status" value="1"/>
</dbReference>
<dbReference type="PANTHER" id="PTHR10434:SF64">
    <property type="entry name" value="1-ACYL-SN-GLYCEROL-3-PHOSPHATE ACYLTRANSFERASE-RELATED"/>
    <property type="match status" value="1"/>
</dbReference>
<comment type="pathway">
    <text evidence="1">Lipid metabolism.</text>
</comment>
<protein>
    <recommendedName>
        <fullName evidence="6">Phospholipid/glycerol acyltransferase domain-containing protein</fullName>
    </recommendedName>
</protein>
<name>A0A1D8IL15_9GAMM</name>
<dbReference type="CDD" id="cd07989">
    <property type="entry name" value="LPLAT_AGPAT-like"/>
    <property type="match status" value="1"/>
</dbReference>
<dbReference type="KEGG" id="aprs:BI364_03360"/>
<dbReference type="PANTHER" id="PTHR10434">
    <property type="entry name" value="1-ACYL-SN-GLYCEROL-3-PHOSPHATE ACYLTRANSFERASE"/>
    <property type="match status" value="1"/>
</dbReference>
<dbReference type="InterPro" id="IPR002123">
    <property type="entry name" value="Plipid/glycerol_acylTrfase"/>
</dbReference>
<organism evidence="7 8">
    <name type="scientific">Acidihalobacter yilgarnensis</name>
    <dbReference type="NCBI Taxonomy" id="2819280"/>
    <lineage>
        <taxon>Bacteria</taxon>
        <taxon>Pseudomonadati</taxon>
        <taxon>Pseudomonadota</taxon>
        <taxon>Gammaproteobacteria</taxon>
        <taxon>Chromatiales</taxon>
        <taxon>Ectothiorhodospiraceae</taxon>
        <taxon>Acidihalobacter</taxon>
    </lineage>
</organism>
<accession>A0A1D8IL15</accession>
<evidence type="ECO:0000313" key="7">
    <source>
        <dbReference type="EMBL" id="AOU97166.1"/>
    </source>
</evidence>
<keyword evidence="5" id="KW-0012">Acyltransferase</keyword>
<reference evidence="8" key="1">
    <citation type="submission" date="2016-09" db="EMBL/GenBank/DDBJ databases">
        <title>Acidihalobacter prosperus F5.</title>
        <authorList>
            <person name="Khaleque H.N."/>
            <person name="Ramsay J.P."/>
            <person name="Kaksonen A.H."/>
            <person name="Boxall N.J."/>
            <person name="Watkin E.L.J."/>
        </authorList>
    </citation>
    <scope>NUCLEOTIDE SEQUENCE [LARGE SCALE GENOMIC DNA]</scope>
    <source>
        <strain evidence="8">F5</strain>
    </source>
</reference>
<evidence type="ECO:0000256" key="2">
    <source>
        <dbReference type="ARBA" id="ARBA00022516"/>
    </source>
</evidence>
<keyword evidence="2" id="KW-0444">Lipid biosynthesis</keyword>
<dbReference type="GO" id="GO:0006654">
    <property type="term" value="P:phosphatidic acid biosynthetic process"/>
    <property type="evidence" value="ECO:0007669"/>
    <property type="project" value="TreeGrafter"/>
</dbReference>
<dbReference type="EMBL" id="CP017415">
    <property type="protein sequence ID" value="AOU97166.1"/>
    <property type="molecule type" value="Genomic_DNA"/>
</dbReference>
<dbReference type="Pfam" id="PF01553">
    <property type="entry name" value="Acyltransferase"/>
    <property type="match status" value="1"/>
</dbReference>
<dbReference type="RefSeq" id="WP_070077554.1">
    <property type="nucleotide sequence ID" value="NZ_CP017415.1"/>
</dbReference>
<gene>
    <name evidence="7" type="ORF">BI364_03360</name>
</gene>
<feature type="domain" description="Phospholipid/glycerol acyltransferase" evidence="6">
    <location>
        <begin position="69"/>
        <end position="181"/>
    </location>
</feature>
<sequence>MRNLRRIYKLLSLIVHAALGVGLTLAFTRARQTAPSPLFDAIACWWRARIGRILGLRIETKGKPTPGGALWVANHISWIDIAVLGGQMPVSFLSKSEVRGWPIIGWLATRGGTLFIRRGARGGADAAAEEITWHLIRGRRVVLFAEATTTRGDRVRTFHPRLFAAAIRAGVPVQPIALRYLPRIGAPYGEPHPIAPFVDDDTLLAHAWRVLGEPLIHVELAFLKPLAVHDDLERKVLARATHDIVNAQVTGTTSDAIQMGRLGDCA</sequence>
<keyword evidence="8" id="KW-1185">Reference proteome</keyword>
<evidence type="ECO:0000256" key="3">
    <source>
        <dbReference type="ARBA" id="ARBA00022679"/>
    </source>
</evidence>
<evidence type="ECO:0000256" key="1">
    <source>
        <dbReference type="ARBA" id="ARBA00005189"/>
    </source>
</evidence>
<evidence type="ECO:0000313" key="8">
    <source>
        <dbReference type="Proteomes" id="UP000095401"/>
    </source>
</evidence>
<evidence type="ECO:0000256" key="5">
    <source>
        <dbReference type="ARBA" id="ARBA00023315"/>
    </source>
</evidence>
<proteinExistence type="predicted"/>
<keyword evidence="3" id="KW-0808">Transferase</keyword>
<dbReference type="SUPFAM" id="SSF69593">
    <property type="entry name" value="Glycerol-3-phosphate (1)-acyltransferase"/>
    <property type="match status" value="1"/>
</dbReference>
<evidence type="ECO:0000256" key="4">
    <source>
        <dbReference type="ARBA" id="ARBA00023098"/>
    </source>
</evidence>
<dbReference type="Proteomes" id="UP000095401">
    <property type="component" value="Chromosome"/>
</dbReference>
<keyword evidence="4" id="KW-0443">Lipid metabolism</keyword>
<evidence type="ECO:0000259" key="6">
    <source>
        <dbReference type="SMART" id="SM00563"/>
    </source>
</evidence>
<dbReference type="AlphaFoldDB" id="A0A1D8IL15"/>
<dbReference type="GO" id="GO:0003841">
    <property type="term" value="F:1-acylglycerol-3-phosphate O-acyltransferase activity"/>
    <property type="evidence" value="ECO:0007669"/>
    <property type="project" value="TreeGrafter"/>
</dbReference>